<keyword evidence="3" id="KW-1185">Reference proteome</keyword>
<feature type="region of interest" description="Disordered" evidence="1">
    <location>
        <begin position="226"/>
        <end position="247"/>
    </location>
</feature>
<proteinExistence type="predicted"/>
<dbReference type="AlphaFoldDB" id="A0A9Q0M650"/>
<dbReference type="EMBL" id="JAPWDV010000002">
    <property type="protein sequence ID" value="KAJ6220126.1"/>
    <property type="molecule type" value="Genomic_DNA"/>
</dbReference>
<organism evidence="2 3">
    <name type="scientific">Blomia tropicalis</name>
    <name type="common">Mite</name>
    <dbReference type="NCBI Taxonomy" id="40697"/>
    <lineage>
        <taxon>Eukaryota</taxon>
        <taxon>Metazoa</taxon>
        <taxon>Ecdysozoa</taxon>
        <taxon>Arthropoda</taxon>
        <taxon>Chelicerata</taxon>
        <taxon>Arachnida</taxon>
        <taxon>Acari</taxon>
        <taxon>Acariformes</taxon>
        <taxon>Sarcoptiformes</taxon>
        <taxon>Astigmata</taxon>
        <taxon>Glycyphagoidea</taxon>
        <taxon>Echimyopodidae</taxon>
        <taxon>Blomia</taxon>
    </lineage>
</organism>
<dbReference type="Proteomes" id="UP001142055">
    <property type="component" value="Chromosome 2"/>
</dbReference>
<reference evidence="2" key="1">
    <citation type="submission" date="2022-12" db="EMBL/GenBank/DDBJ databases">
        <title>Genome assemblies of Blomia tropicalis.</title>
        <authorList>
            <person name="Cui Y."/>
        </authorList>
    </citation>
    <scope>NUCLEOTIDE SEQUENCE</scope>
    <source>
        <tissue evidence="2">Adult mites</tissue>
    </source>
</reference>
<evidence type="ECO:0000313" key="2">
    <source>
        <dbReference type="EMBL" id="KAJ6220126.1"/>
    </source>
</evidence>
<name>A0A9Q0M650_BLOTA</name>
<gene>
    <name evidence="2" type="ORF">RDWZM_005938</name>
</gene>
<comment type="caution">
    <text evidence="2">The sequence shown here is derived from an EMBL/GenBank/DDBJ whole genome shotgun (WGS) entry which is preliminary data.</text>
</comment>
<evidence type="ECO:0000256" key="1">
    <source>
        <dbReference type="SAM" id="MobiDB-lite"/>
    </source>
</evidence>
<sequence>MNRKENNRSNRDSIEDEFTDFDDDFDFSQVYGKNGQQKRKVEKTNSNLPFPSSEEMDLHAKMNPDTAFALVLGQLMNVLASNVQPRQQHASSKTQILRAGRVNGIQGKGHSKSWSSKARLQAKRRPIQKQQQQQIQFRPRAAALASASSSTMEMDDTMVEAMRANCNRVSEAFRLSGERIKNNLNQTYDRFQLEQQRLSDNLVKELTTMRRSFALRLEQTMRSLESRTNSYRNGDQLNKTISKQYAE</sequence>
<protein>
    <submittedName>
        <fullName evidence="2">Uncharacterized protein</fullName>
    </submittedName>
</protein>
<accession>A0A9Q0M650</accession>
<evidence type="ECO:0000313" key="3">
    <source>
        <dbReference type="Proteomes" id="UP001142055"/>
    </source>
</evidence>
<feature type="region of interest" description="Disordered" evidence="1">
    <location>
        <begin position="28"/>
        <end position="50"/>
    </location>
</feature>